<dbReference type="Proteomes" id="UP000239415">
    <property type="component" value="Unassembled WGS sequence"/>
</dbReference>
<keyword evidence="2" id="KW-1133">Transmembrane helix</keyword>
<dbReference type="AlphaFoldDB" id="A0A2T0KGX8"/>
<evidence type="ECO:0000256" key="2">
    <source>
        <dbReference type="SAM" id="Phobius"/>
    </source>
</evidence>
<accession>A0A2T0KGX8</accession>
<name>A0A2T0KGX8_9ACTN</name>
<proteinExistence type="predicted"/>
<feature type="transmembrane region" description="Helical" evidence="2">
    <location>
        <begin position="173"/>
        <end position="191"/>
    </location>
</feature>
<protein>
    <submittedName>
        <fullName evidence="3">Uncharacterized protein</fullName>
    </submittedName>
</protein>
<feature type="transmembrane region" description="Helical" evidence="2">
    <location>
        <begin position="222"/>
        <end position="243"/>
    </location>
</feature>
<evidence type="ECO:0000313" key="3">
    <source>
        <dbReference type="EMBL" id="PRX22692.1"/>
    </source>
</evidence>
<feature type="transmembrane region" description="Helical" evidence="2">
    <location>
        <begin position="198"/>
        <end position="216"/>
    </location>
</feature>
<gene>
    <name evidence="3" type="ORF">CLV67_104220</name>
</gene>
<sequence>MTDRPRTQAPPTRQPHRATNPDRTLRTITVTLGVLIATYVSLDMPAHELPLQSALTAPEGQTIIQRYGPAATLLTLLPALLAAIPTMLPAHIRTWATTAAAAALTALTPVAGNLGLYYLPVTLMLWATTIVPWTLRRGIGRTATRAWHLTAAAFLALPALPAGAAILTDDTGIAWYAVGLWVITPLALATLCALAIPAGYAATALAGTLVMAASIVDQGFLFAAFWLFATAYLTIGASGLTATRARSKP</sequence>
<feature type="region of interest" description="Disordered" evidence="1">
    <location>
        <begin position="1"/>
        <end position="21"/>
    </location>
</feature>
<feature type="transmembrane region" description="Helical" evidence="2">
    <location>
        <begin position="117"/>
        <end position="135"/>
    </location>
</feature>
<dbReference type="EMBL" id="PVMZ01000004">
    <property type="protein sequence ID" value="PRX22692.1"/>
    <property type="molecule type" value="Genomic_DNA"/>
</dbReference>
<evidence type="ECO:0000313" key="4">
    <source>
        <dbReference type="Proteomes" id="UP000239415"/>
    </source>
</evidence>
<organism evidence="3 4">
    <name type="scientific">Actinoplanes italicus</name>
    <dbReference type="NCBI Taxonomy" id="113567"/>
    <lineage>
        <taxon>Bacteria</taxon>
        <taxon>Bacillati</taxon>
        <taxon>Actinomycetota</taxon>
        <taxon>Actinomycetes</taxon>
        <taxon>Micromonosporales</taxon>
        <taxon>Micromonosporaceae</taxon>
        <taxon>Actinoplanes</taxon>
    </lineage>
</organism>
<comment type="caution">
    <text evidence="3">The sequence shown here is derived from an EMBL/GenBank/DDBJ whole genome shotgun (WGS) entry which is preliminary data.</text>
</comment>
<keyword evidence="4" id="KW-1185">Reference proteome</keyword>
<keyword evidence="2" id="KW-0472">Membrane</keyword>
<reference evidence="3 4" key="1">
    <citation type="submission" date="2018-03" db="EMBL/GenBank/DDBJ databases">
        <title>Genomic Encyclopedia of Archaeal and Bacterial Type Strains, Phase II (KMG-II): from individual species to whole genera.</title>
        <authorList>
            <person name="Goeker M."/>
        </authorList>
    </citation>
    <scope>NUCLEOTIDE SEQUENCE [LARGE SCALE GENOMIC DNA]</scope>
    <source>
        <strain evidence="3 4">DSM 43146</strain>
    </source>
</reference>
<feature type="transmembrane region" description="Helical" evidence="2">
    <location>
        <begin position="67"/>
        <end position="88"/>
    </location>
</feature>
<feature type="transmembrane region" description="Helical" evidence="2">
    <location>
        <begin position="147"/>
        <end position="167"/>
    </location>
</feature>
<evidence type="ECO:0000256" key="1">
    <source>
        <dbReference type="SAM" id="MobiDB-lite"/>
    </source>
</evidence>
<keyword evidence="2" id="KW-0812">Transmembrane</keyword>